<organism evidence="8 9">
    <name type="scientific">Sulfobacillus acidophilus</name>
    <dbReference type="NCBI Taxonomy" id="53633"/>
    <lineage>
        <taxon>Bacteria</taxon>
        <taxon>Bacillati</taxon>
        <taxon>Bacillota</taxon>
        <taxon>Clostridia</taxon>
        <taxon>Eubacteriales</taxon>
        <taxon>Clostridiales Family XVII. Incertae Sedis</taxon>
        <taxon>Sulfobacillus</taxon>
    </lineage>
</organism>
<comment type="caution">
    <text evidence="8">The sequence shown here is derived from an EMBL/GenBank/DDBJ whole genome shotgun (WGS) entry which is preliminary data.</text>
</comment>
<evidence type="ECO:0000256" key="1">
    <source>
        <dbReference type="ARBA" id="ARBA00008761"/>
    </source>
</evidence>
<dbReference type="InterPro" id="IPR001959">
    <property type="entry name" value="Transposase"/>
</dbReference>
<dbReference type="NCBIfam" id="NF040570">
    <property type="entry name" value="guided_TnpB"/>
    <property type="match status" value="1"/>
</dbReference>
<dbReference type="GO" id="GO:0006310">
    <property type="term" value="P:DNA recombination"/>
    <property type="evidence" value="ECO:0007669"/>
    <property type="project" value="UniProtKB-KW"/>
</dbReference>
<keyword evidence="2" id="KW-0815">Transposition</keyword>
<evidence type="ECO:0000256" key="5">
    <source>
        <dbReference type="SAM" id="MobiDB-lite"/>
    </source>
</evidence>
<comment type="similarity">
    <text evidence="1">In the C-terminal section; belongs to the transposase 35 family.</text>
</comment>
<evidence type="ECO:0000256" key="3">
    <source>
        <dbReference type="ARBA" id="ARBA00023125"/>
    </source>
</evidence>
<feature type="domain" description="Probable transposase IS891/IS1136/IS1341" evidence="6">
    <location>
        <begin position="11"/>
        <end position="115"/>
    </location>
</feature>
<reference evidence="8 9" key="1">
    <citation type="journal article" date="2014" name="BMC Genomics">
        <title>Comparison of environmental and isolate Sulfobacillus genomes reveals diverse carbon, sulfur, nitrogen, and hydrogen metabolisms.</title>
        <authorList>
            <person name="Justice N.B."/>
            <person name="Norman A."/>
            <person name="Brown C.T."/>
            <person name="Singh A."/>
            <person name="Thomas B.C."/>
            <person name="Banfield J.F."/>
        </authorList>
    </citation>
    <scope>NUCLEOTIDE SEQUENCE [LARGE SCALE GENOMIC DNA]</scope>
    <source>
        <strain evidence="8">AMDSBA3</strain>
    </source>
</reference>
<keyword evidence="4" id="KW-0233">DNA recombination</keyword>
<evidence type="ECO:0000256" key="4">
    <source>
        <dbReference type="ARBA" id="ARBA00023172"/>
    </source>
</evidence>
<proteinExistence type="inferred from homology"/>
<dbReference type="Pfam" id="PF01385">
    <property type="entry name" value="OrfB_IS605"/>
    <property type="match status" value="1"/>
</dbReference>
<feature type="region of interest" description="Disordered" evidence="5">
    <location>
        <begin position="43"/>
        <end position="68"/>
    </location>
</feature>
<evidence type="ECO:0000313" key="8">
    <source>
        <dbReference type="EMBL" id="PSR20439.1"/>
    </source>
</evidence>
<name>A0A2T2WDZ1_9FIRM</name>
<gene>
    <name evidence="8" type="ORF">C7B45_15030</name>
</gene>
<dbReference type="Pfam" id="PF07282">
    <property type="entry name" value="Cas12f1-like_TNB"/>
    <property type="match status" value="1"/>
</dbReference>
<evidence type="ECO:0000313" key="9">
    <source>
        <dbReference type="Proteomes" id="UP000241848"/>
    </source>
</evidence>
<evidence type="ECO:0000259" key="7">
    <source>
        <dbReference type="Pfam" id="PF07282"/>
    </source>
</evidence>
<feature type="domain" description="Cas12f1-like TNB" evidence="7">
    <location>
        <begin position="148"/>
        <end position="182"/>
    </location>
</feature>
<protein>
    <submittedName>
        <fullName evidence="8">Transposase</fullName>
    </submittedName>
</protein>
<dbReference type="EMBL" id="PXYV01000063">
    <property type="protein sequence ID" value="PSR20439.1"/>
    <property type="molecule type" value="Genomic_DNA"/>
</dbReference>
<evidence type="ECO:0000259" key="6">
    <source>
        <dbReference type="Pfam" id="PF01385"/>
    </source>
</evidence>
<dbReference type="InterPro" id="IPR010095">
    <property type="entry name" value="Cas12f1-like_TNB"/>
</dbReference>
<dbReference type="Proteomes" id="UP000241848">
    <property type="component" value="Unassembled WGS sequence"/>
</dbReference>
<evidence type="ECO:0000256" key="2">
    <source>
        <dbReference type="ARBA" id="ARBA00022578"/>
    </source>
</evidence>
<keyword evidence="3" id="KW-0238">DNA-binding</keyword>
<sequence>MRHLSPDQLAERTLGGDRGIAKPLMTSDGQEFDLKHIQKKRIKKTRGQRPQWQRRACRRKKGSKNQKKAYRKVAKYQQYEKNVRQDYAHQTSHQLVADDAYDLSVFEDLAIHNVTKHPKPKTDAQGRFLPNQATAKAGLNRAILSLAWGQVVSFTTYKALRQGKLVITVPPAYSSQKCAVCTFTFPDN</sequence>
<feature type="non-terminal residue" evidence="8">
    <location>
        <position position="188"/>
    </location>
</feature>
<dbReference type="AlphaFoldDB" id="A0A2T2WDZ1"/>
<dbReference type="GO" id="GO:0003677">
    <property type="term" value="F:DNA binding"/>
    <property type="evidence" value="ECO:0007669"/>
    <property type="project" value="UniProtKB-KW"/>
</dbReference>
<feature type="region of interest" description="Disordered" evidence="5">
    <location>
        <begin position="1"/>
        <end position="26"/>
    </location>
</feature>
<feature type="compositionally biased region" description="Basic residues" evidence="5">
    <location>
        <begin position="55"/>
        <end position="68"/>
    </location>
</feature>
<accession>A0A2T2WDZ1</accession>
<dbReference type="GO" id="GO:0032196">
    <property type="term" value="P:transposition"/>
    <property type="evidence" value="ECO:0007669"/>
    <property type="project" value="UniProtKB-KW"/>
</dbReference>